<dbReference type="InterPro" id="IPR038020">
    <property type="entry name" value="MbtH-like_sf"/>
</dbReference>
<comment type="caution">
    <text evidence="2">The sequence shown here is derived from an EMBL/GenBank/DDBJ whole genome shotgun (WGS) entry which is preliminary data.</text>
</comment>
<protein>
    <submittedName>
        <fullName evidence="2">MbtH family protein</fullName>
    </submittedName>
</protein>
<accession>A0ABP5RQQ3</accession>
<proteinExistence type="predicted"/>
<organism evidence="2 3">
    <name type="scientific">Kitasatospora cystarginea</name>
    <dbReference type="NCBI Taxonomy" id="58350"/>
    <lineage>
        <taxon>Bacteria</taxon>
        <taxon>Bacillati</taxon>
        <taxon>Actinomycetota</taxon>
        <taxon>Actinomycetes</taxon>
        <taxon>Kitasatosporales</taxon>
        <taxon>Streptomycetaceae</taxon>
        <taxon>Kitasatospora</taxon>
    </lineage>
</organism>
<dbReference type="PANTHER" id="PTHR38444">
    <property type="entry name" value="ENTEROBACTIN BIOSYNTHESIS PROTEIN YBDZ"/>
    <property type="match status" value="1"/>
</dbReference>
<keyword evidence="3" id="KW-1185">Reference proteome</keyword>
<dbReference type="Gene3D" id="3.90.820.10">
    <property type="entry name" value="Structural Genomics, Unknown Function 30-nov-00 1gh9 Mol_id"/>
    <property type="match status" value="1"/>
</dbReference>
<dbReference type="InterPro" id="IPR005153">
    <property type="entry name" value="MbtH-like_dom"/>
</dbReference>
<sequence>MLNPLDDPQGRFVVVTNDDGHHALWPEFSVVPAGWALVHGPSDRSSCLDYVNGHWTDMRPLSLVTQMAADC</sequence>
<feature type="domain" description="MbtH-like" evidence="1">
    <location>
        <begin position="3"/>
        <end position="53"/>
    </location>
</feature>
<dbReference type="RefSeq" id="WP_344640255.1">
    <property type="nucleotide sequence ID" value="NZ_BAAATR010000042.1"/>
</dbReference>
<reference evidence="3" key="1">
    <citation type="journal article" date="2019" name="Int. J. Syst. Evol. Microbiol.">
        <title>The Global Catalogue of Microorganisms (GCM) 10K type strain sequencing project: providing services to taxonomists for standard genome sequencing and annotation.</title>
        <authorList>
            <consortium name="The Broad Institute Genomics Platform"/>
            <consortium name="The Broad Institute Genome Sequencing Center for Infectious Disease"/>
            <person name="Wu L."/>
            <person name="Ma J."/>
        </authorList>
    </citation>
    <scope>NUCLEOTIDE SEQUENCE [LARGE SCALE GENOMIC DNA]</scope>
    <source>
        <strain evidence="3">JCM 7356</strain>
    </source>
</reference>
<gene>
    <name evidence="2" type="ORF">GCM10010430_66220</name>
</gene>
<dbReference type="Proteomes" id="UP001500305">
    <property type="component" value="Unassembled WGS sequence"/>
</dbReference>
<dbReference type="InterPro" id="IPR037407">
    <property type="entry name" value="MLP_fam"/>
</dbReference>
<dbReference type="PANTHER" id="PTHR38444:SF1">
    <property type="entry name" value="ENTEROBACTIN BIOSYNTHESIS PROTEIN YBDZ"/>
    <property type="match status" value="1"/>
</dbReference>
<dbReference type="Pfam" id="PF03621">
    <property type="entry name" value="MbtH"/>
    <property type="match status" value="1"/>
</dbReference>
<dbReference type="SMART" id="SM00923">
    <property type="entry name" value="MbtH"/>
    <property type="match status" value="1"/>
</dbReference>
<evidence type="ECO:0000313" key="2">
    <source>
        <dbReference type="EMBL" id="GAA2271107.1"/>
    </source>
</evidence>
<evidence type="ECO:0000313" key="3">
    <source>
        <dbReference type="Proteomes" id="UP001500305"/>
    </source>
</evidence>
<evidence type="ECO:0000259" key="1">
    <source>
        <dbReference type="SMART" id="SM00923"/>
    </source>
</evidence>
<dbReference type="SUPFAM" id="SSF160582">
    <property type="entry name" value="MbtH-like"/>
    <property type="match status" value="1"/>
</dbReference>
<dbReference type="EMBL" id="BAAATR010000042">
    <property type="protein sequence ID" value="GAA2271107.1"/>
    <property type="molecule type" value="Genomic_DNA"/>
</dbReference>
<name>A0ABP5RQQ3_9ACTN</name>